<dbReference type="OrthoDB" id="9765330at2"/>
<dbReference type="SUPFAM" id="SSF53756">
    <property type="entry name" value="UDP-Glycosyltransferase/glycogen phosphorylase"/>
    <property type="match status" value="1"/>
</dbReference>
<keyword evidence="2" id="KW-0808">Transferase</keyword>
<evidence type="ECO:0000313" key="3">
    <source>
        <dbReference type="Proteomes" id="UP000199673"/>
    </source>
</evidence>
<dbReference type="STRING" id="305507.SAMN04489724_1926"/>
<dbReference type="AlphaFoldDB" id="A0A1I7AFK0"/>
<dbReference type="EMBL" id="FPBF01000002">
    <property type="protein sequence ID" value="SFT73665.1"/>
    <property type="molecule type" value="Genomic_DNA"/>
</dbReference>
<dbReference type="Proteomes" id="UP000199673">
    <property type="component" value="Unassembled WGS sequence"/>
</dbReference>
<dbReference type="PANTHER" id="PTHR12526">
    <property type="entry name" value="GLYCOSYLTRANSFERASE"/>
    <property type="match status" value="1"/>
</dbReference>
<evidence type="ECO:0000259" key="1">
    <source>
        <dbReference type="Pfam" id="PF00534"/>
    </source>
</evidence>
<dbReference type="Gene3D" id="3.40.50.2000">
    <property type="entry name" value="Glycogen Phosphorylase B"/>
    <property type="match status" value="2"/>
</dbReference>
<evidence type="ECO:0000313" key="2">
    <source>
        <dbReference type="EMBL" id="SFT73665.1"/>
    </source>
</evidence>
<organism evidence="2 3">
    <name type="scientific">Algoriphagus locisalis</name>
    <dbReference type="NCBI Taxonomy" id="305507"/>
    <lineage>
        <taxon>Bacteria</taxon>
        <taxon>Pseudomonadati</taxon>
        <taxon>Bacteroidota</taxon>
        <taxon>Cytophagia</taxon>
        <taxon>Cytophagales</taxon>
        <taxon>Cyclobacteriaceae</taxon>
        <taxon>Algoriphagus</taxon>
    </lineage>
</organism>
<reference evidence="3" key="1">
    <citation type="submission" date="2016-10" db="EMBL/GenBank/DDBJ databases">
        <authorList>
            <person name="Varghese N."/>
            <person name="Submissions S."/>
        </authorList>
    </citation>
    <scope>NUCLEOTIDE SEQUENCE [LARGE SCALE GENOMIC DNA]</scope>
    <source>
        <strain evidence="3">DSM 23445</strain>
    </source>
</reference>
<dbReference type="GO" id="GO:0016757">
    <property type="term" value="F:glycosyltransferase activity"/>
    <property type="evidence" value="ECO:0007669"/>
    <property type="project" value="InterPro"/>
</dbReference>
<dbReference type="InterPro" id="IPR001296">
    <property type="entry name" value="Glyco_trans_1"/>
</dbReference>
<sequence>MAMNSRTKIIFNPCENKENQYIAILVNGLEKHGYDVNRLDDFLSSSKHYQSIKLLHLNWFENLDDSSAASMWKSYFRKLVVLAAVKFGKKKLVWTMHNRLSHEKKSGKLSRALTQKIVSQADAIVIHSAVSKEILQSQYPKLTTKIVHIPHPDFVDVYGPMISENTDKKGTKLKLLFLGAIKPYKNIELLIEVAKKFPEAVHLTIAGNPNSEGYRSDLQKVAEGAGNISLQLKFIPDADLPKYIHDSDLLILPYSMESSLNSGTVILGFSYGRTVICPKIGTIDDLGAGEDVFDYRYSSQAEHLQALEKQVQIAIKLHQSNPTSLIEKGHRMRSLVQKKNNKQDVTDSLIKLYESLLN</sequence>
<keyword evidence="3" id="KW-1185">Reference proteome</keyword>
<dbReference type="PANTHER" id="PTHR12526:SF637">
    <property type="entry name" value="GLYCOSYLTRANSFERASE EPSF-RELATED"/>
    <property type="match status" value="1"/>
</dbReference>
<feature type="domain" description="Glycosyl transferase family 1" evidence="1">
    <location>
        <begin position="164"/>
        <end position="257"/>
    </location>
</feature>
<name>A0A1I7AFK0_9BACT</name>
<gene>
    <name evidence="2" type="ORF">SAMN04489724_1926</name>
</gene>
<dbReference type="Pfam" id="PF00534">
    <property type="entry name" value="Glycos_transf_1"/>
    <property type="match status" value="1"/>
</dbReference>
<protein>
    <submittedName>
        <fullName evidence="2">Glycosyltransferase involved in cell wall bisynthesis</fullName>
    </submittedName>
</protein>
<proteinExistence type="predicted"/>
<accession>A0A1I7AFK0</accession>